<dbReference type="AlphaFoldDB" id="A0A9R0IHD3"/>
<feature type="region of interest" description="Disordered" evidence="5">
    <location>
        <begin position="484"/>
        <end position="505"/>
    </location>
</feature>
<evidence type="ECO:0000256" key="5">
    <source>
        <dbReference type="SAM" id="MobiDB-lite"/>
    </source>
</evidence>
<feature type="compositionally biased region" description="Low complexity" evidence="5">
    <location>
        <begin position="621"/>
        <end position="632"/>
    </location>
</feature>
<feature type="compositionally biased region" description="Basic and acidic residues" evidence="5">
    <location>
        <begin position="720"/>
        <end position="736"/>
    </location>
</feature>
<evidence type="ECO:0000313" key="6">
    <source>
        <dbReference type="Proteomes" id="UP000813463"/>
    </source>
</evidence>
<dbReference type="Gene3D" id="3.80.10.10">
    <property type="entry name" value="Ribonuclease Inhibitor"/>
    <property type="match status" value="1"/>
</dbReference>
<accession>A0A9R0IHD3</accession>
<comment type="subcellular location">
    <subcellularLocation>
        <location evidence="1">Cytoplasm</location>
    </subcellularLocation>
</comment>
<protein>
    <submittedName>
        <fullName evidence="7">Uncharacterized protein isoform X1</fullName>
    </submittedName>
</protein>
<feature type="region of interest" description="Disordered" evidence="5">
    <location>
        <begin position="720"/>
        <end position="745"/>
    </location>
</feature>
<dbReference type="GeneID" id="110789019"/>
<dbReference type="PROSITE" id="PS51450">
    <property type="entry name" value="LRR"/>
    <property type="match status" value="1"/>
</dbReference>
<dbReference type="Proteomes" id="UP000813463">
    <property type="component" value="Chromosome 2"/>
</dbReference>
<name>A0A9R0IHD3_SPIOL</name>
<feature type="region of interest" description="Disordered" evidence="5">
    <location>
        <begin position="621"/>
        <end position="642"/>
    </location>
</feature>
<organism evidence="6 7">
    <name type="scientific">Spinacia oleracea</name>
    <name type="common">Spinach</name>
    <dbReference type="NCBI Taxonomy" id="3562"/>
    <lineage>
        <taxon>Eukaryota</taxon>
        <taxon>Viridiplantae</taxon>
        <taxon>Streptophyta</taxon>
        <taxon>Embryophyta</taxon>
        <taxon>Tracheophyta</taxon>
        <taxon>Spermatophyta</taxon>
        <taxon>Magnoliopsida</taxon>
        <taxon>eudicotyledons</taxon>
        <taxon>Gunneridae</taxon>
        <taxon>Pentapetalae</taxon>
        <taxon>Caryophyllales</taxon>
        <taxon>Chenopodiaceae</taxon>
        <taxon>Chenopodioideae</taxon>
        <taxon>Anserineae</taxon>
        <taxon>Spinacia</taxon>
    </lineage>
</organism>
<feature type="compositionally biased region" description="Polar residues" evidence="5">
    <location>
        <begin position="494"/>
        <end position="505"/>
    </location>
</feature>
<proteinExistence type="predicted"/>
<keyword evidence="2" id="KW-0963">Cytoplasm</keyword>
<keyword evidence="6" id="KW-1185">Reference proteome</keyword>
<dbReference type="GO" id="GO:0005737">
    <property type="term" value="C:cytoplasm"/>
    <property type="evidence" value="ECO:0000318"/>
    <property type="project" value="GO_Central"/>
</dbReference>
<keyword evidence="3" id="KW-0433">Leucine-rich repeat</keyword>
<dbReference type="InterPro" id="IPR001611">
    <property type="entry name" value="Leu-rich_rpt"/>
</dbReference>
<evidence type="ECO:0000256" key="3">
    <source>
        <dbReference type="ARBA" id="ARBA00022614"/>
    </source>
</evidence>
<dbReference type="Pfam" id="PF12799">
    <property type="entry name" value="LRR_4"/>
    <property type="match status" value="1"/>
</dbReference>
<dbReference type="PANTHER" id="PTHR15454">
    <property type="entry name" value="NISCHARIN RELATED"/>
    <property type="match status" value="1"/>
</dbReference>
<dbReference type="KEGG" id="soe:110789019"/>
<sequence length="1116" mass="124748">MDIVTGDRYLEYLVKFVQKNAGGLIDGTLILKLNPVGLHYVQSRLEALRELEGLIAGAPVDYLRAYVSDLGDHRALEQLRRILCRLSSLKIVSVLSPPSRDPTPLSLLAFGRLKVLELRGCDLSTSTAKGLLELRHTLEKLICHNSTDALRHVFASRIADIKESAQWNRLSLVSCACNGLILMDESLQLLPAVETLDLSRNKFAKVDNLRKCTRLTHLDLGFNQLRSVASFSEVTCHILKLVLRSNALSTLRGIENLKSLDGLDVSYNIISNYGELEVLSGLPSLKNIWLEGNPLCCARWYRPQVFSYFLHPEQVKLDDKEMSTKEFWKRQIIIARRQRRPASYGFYFPAREENEVGRLINGKTKKLSRLACIESEELGMNMIFEQDSLSCDNDMHGGEEDVSDKEGELSSLINRIESMKKERPKPLLEEFKDLMDQGSENGVDEIKNSHAALAFGNSNFRDTSSWRHIGESSRYMEYESDSIINSEDDRGTNAKETNSSLASSSAGNYGYQWLHSAAENGESKPRIFTSALDEDLLKFYFPQGKKFLQIADFNSATSGTDVLDGDELNAGVNSTQLTSINSIKDVTTSSGPPVSPPHYEEDILCRRHYLEEEFFQVSAESLSAASSDSNTSCDEEDGRESMPLFPETENIIGEDGSTRDINGRFASLLTKGDDVLHVPEVGQGWGSRDFSVQQSTRKLGGNDCSLELCCGNEPLVGKNDEDAISSKKKDAECHEKKNPKRKPKKRVVSLSDSFSSCENDIKDGQQKQTVNDMCCIGSACGKVNSVPMHHESGGVLAKSKHAVLKAGDHIEDYFNSLVADTTIPETCKQYIICNGVVGRKPMWSESLFWQLANCRQVAVVLSSEWKLYVILLDGMLDGSGDNVSLLISHKVEDVSEVLIGLGLLVIWVYIDEDTSYLLITRCKEKTMHLLFMIGLISRGEINKCSVRSLDQLQLNLFDRQIGGSSGISIYQYCMVLFWHNIKREEDWVCRSLFVIGGHLVVCIEDFFHFSSLSEHADAASYFLLDTCCSIANVSEMVIETKENLYATLTLREDSTVSCLSPIFDNMKLRAGYQNGSMVSGAKKWKMKWFSAESLSKFVTLVKAIHRGMTIKSVHNL</sequence>
<evidence type="ECO:0000256" key="1">
    <source>
        <dbReference type="ARBA" id="ARBA00004496"/>
    </source>
</evidence>
<dbReference type="RefSeq" id="XP_021849359.1">
    <property type="nucleotide sequence ID" value="XM_021993667.2"/>
</dbReference>
<gene>
    <name evidence="7" type="primary">LOC110789019</name>
</gene>
<dbReference type="FunFam" id="3.80.10.10:FF:000801">
    <property type="entry name" value="Outer arm dynein light chain 1"/>
    <property type="match status" value="1"/>
</dbReference>
<dbReference type="FunFam" id="3.80.10.10:FF:000502">
    <property type="entry name" value="Predicted protein"/>
    <property type="match status" value="1"/>
</dbReference>
<dbReference type="OrthoDB" id="7451790at2759"/>
<dbReference type="InterPro" id="IPR025875">
    <property type="entry name" value="Leu-rich_rpt_4"/>
</dbReference>
<evidence type="ECO:0000256" key="2">
    <source>
        <dbReference type="ARBA" id="ARBA00022490"/>
    </source>
</evidence>
<dbReference type="PANTHER" id="PTHR15454:SF69">
    <property type="entry name" value="SERINE_THREONINE-PROTEIN KINASE 11-INTERACTING PROTEIN"/>
    <property type="match status" value="1"/>
</dbReference>
<evidence type="ECO:0000313" key="7">
    <source>
        <dbReference type="RefSeq" id="XP_021849359.1"/>
    </source>
</evidence>
<dbReference type="SUPFAM" id="SSF52058">
    <property type="entry name" value="L domain-like"/>
    <property type="match status" value="1"/>
</dbReference>
<reference evidence="6" key="1">
    <citation type="journal article" date="2021" name="Nat. Commun.">
        <title>Genomic analyses provide insights into spinach domestication and the genetic basis of agronomic traits.</title>
        <authorList>
            <person name="Cai X."/>
            <person name="Sun X."/>
            <person name="Xu C."/>
            <person name="Sun H."/>
            <person name="Wang X."/>
            <person name="Ge C."/>
            <person name="Zhang Z."/>
            <person name="Wang Q."/>
            <person name="Fei Z."/>
            <person name="Jiao C."/>
            <person name="Wang Q."/>
        </authorList>
    </citation>
    <scope>NUCLEOTIDE SEQUENCE [LARGE SCALE GENOMIC DNA]</scope>
    <source>
        <strain evidence="6">cv. Varoflay</strain>
    </source>
</reference>
<dbReference type="InterPro" id="IPR032675">
    <property type="entry name" value="LRR_dom_sf"/>
</dbReference>
<evidence type="ECO:0000256" key="4">
    <source>
        <dbReference type="ARBA" id="ARBA00022737"/>
    </source>
</evidence>
<reference evidence="7" key="2">
    <citation type="submission" date="2025-08" db="UniProtKB">
        <authorList>
            <consortium name="RefSeq"/>
        </authorList>
    </citation>
    <scope>IDENTIFICATION</scope>
    <source>
        <tissue evidence="7">Leaf</tissue>
    </source>
</reference>
<keyword evidence="4" id="KW-0677">Repeat</keyword>